<comment type="caution">
    <text evidence="3">The sequence shown here is derived from an EMBL/GenBank/DDBJ whole genome shotgun (WGS) entry which is preliminary data.</text>
</comment>
<reference evidence="3 4" key="1">
    <citation type="journal article" date="2018" name="Evol. Lett.">
        <title>Horizontal gene cluster transfer increased hallucinogenic mushroom diversity.</title>
        <authorList>
            <person name="Reynolds H.T."/>
            <person name="Vijayakumar V."/>
            <person name="Gluck-Thaler E."/>
            <person name="Korotkin H.B."/>
            <person name="Matheny P.B."/>
            <person name="Slot J.C."/>
        </authorList>
    </citation>
    <scope>NUCLEOTIDE SEQUENCE [LARGE SCALE GENOMIC DNA]</scope>
    <source>
        <strain evidence="3 4">SRW20</strain>
    </source>
</reference>
<keyword evidence="1" id="KW-0472">Membrane</keyword>
<sequence>MDPSFPHSESSVRHTTSYNDLYFHWAQIAAVSLMIYDLVISLSDEISLIWKSARKRAISLSLDPLWASTSSRRRCRFNTDSNHRQHVTLACLAQTHENSSNLIDTKEYTGHCGMGFRYDTTKFQFISLTKLSYQVLSITLLLYAVTCAVYIRRNMSNAVHGAAYSWFLALLSVLASGLLLNRRRIGVSRRGPLSDEDAFTDIGLHSHPPGLSQLAIEEPLYL</sequence>
<gene>
    <name evidence="3" type="ORF">CVT26_002452</name>
</gene>
<proteinExistence type="predicted"/>
<keyword evidence="1" id="KW-0812">Transmembrane</keyword>
<feature type="domain" description="DUF6533" evidence="2">
    <location>
        <begin position="26"/>
        <end position="58"/>
    </location>
</feature>
<feature type="transmembrane region" description="Helical" evidence="1">
    <location>
        <begin position="163"/>
        <end position="180"/>
    </location>
</feature>
<keyword evidence="1" id="KW-1133">Transmembrane helix</keyword>
<keyword evidence="4" id="KW-1185">Reference proteome</keyword>
<evidence type="ECO:0000313" key="3">
    <source>
        <dbReference type="EMBL" id="PPQ69414.1"/>
    </source>
</evidence>
<evidence type="ECO:0000313" key="4">
    <source>
        <dbReference type="Proteomes" id="UP000284706"/>
    </source>
</evidence>
<feature type="transmembrane region" description="Helical" evidence="1">
    <location>
        <begin position="131"/>
        <end position="151"/>
    </location>
</feature>
<dbReference type="EMBL" id="NHYE01005573">
    <property type="protein sequence ID" value="PPQ69414.1"/>
    <property type="molecule type" value="Genomic_DNA"/>
</dbReference>
<evidence type="ECO:0000256" key="1">
    <source>
        <dbReference type="SAM" id="Phobius"/>
    </source>
</evidence>
<dbReference type="AlphaFoldDB" id="A0A409VT21"/>
<accession>A0A409VT21</accession>
<feature type="transmembrane region" description="Helical" evidence="1">
    <location>
        <begin position="22"/>
        <end position="42"/>
    </location>
</feature>
<dbReference type="InParanoid" id="A0A409VT21"/>
<dbReference type="Pfam" id="PF20151">
    <property type="entry name" value="DUF6533"/>
    <property type="match status" value="1"/>
</dbReference>
<protein>
    <recommendedName>
        <fullName evidence="2">DUF6533 domain-containing protein</fullName>
    </recommendedName>
</protein>
<evidence type="ECO:0000259" key="2">
    <source>
        <dbReference type="Pfam" id="PF20151"/>
    </source>
</evidence>
<dbReference type="Proteomes" id="UP000284706">
    <property type="component" value="Unassembled WGS sequence"/>
</dbReference>
<name>A0A409VT21_9AGAR</name>
<dbReference type="InterPro" id="IPR045340">
    <property type="entry name" value="DUF6533"/>
</dbReference>
<organism evidence="3 4">
    <name type="scientific">Gymnopilus dilepis</name>
    <dbReference type="NCBI Taxonomy" id="231916"/>
    <lineage>
        <taxon>Eukaryota</taxon>
        <taxon>Fungi</taxon>
        <taxon>Dikarya</taxon>
        <taxon>Basidiomycota</taxon>
        <taxon>Agaricomycotina</taxon>
        <taxon>Agaricomycetes</taxon>
        <taxon>Agaricomycetidae</taxon>
        <taxon>Agaricales</taxon>
        <taxon>Agaricineae</taxon>
        <taxon>Hymenogastraceae</taxon>
        <taxon>Gymnopilus</taxon>
    </lineage>
</organism>